<evidence type="ECO:0000313" key="2">
    <source>
        <dbReference type="Proteomes" id="UP000092643"/>
    </source>
</evidence>
<proteinExistence type="predicted"/>
<dbReference type="AlphaFoldDB" id="A0A1A7PDQ8"/>
<dbReference type="Proteomes" id="UP000092643">
    <property type="component" value="Unassembled WGS sequence"/>
</dbReference>
<name>A0A1A7PDQ8_9PAST</name>
<dbReference type="PATRIC" id="fig|750.21.peg.333"/>
<dbReference type="OrthoDB" id="8566531at2"/>
<dbReference type="RefSeq" id="WP_081277271.1">
    <property type="nucleotide sequence ID" value="NZ_JTJN01000003.1"/>
</dbReference>
<protein>
    <submittedName>
        <fullName evidence="1">Phage tail protein</fullName>
    </submittedName>
</protein>
<evidence type="ECO:0000313" key="1">
    <source>
        <dbReference type="EMBL" id="OBW99304.1"/>
    </source>
</evidence>
<organism evidence="1 2">
    <name type="scientific">Gallibacterium anatis</name>
    <dbReference type="NCBI Taxonomy" id="750"/>
    <lineage>
        <taxon>Bacteria</taxon>
        <taxon>Pseudomonadati</taxon>
        <taxon>Pseudomonadota</taxon>
        <taxon>Gammaproteobacteria</taxon>
        <taxon>Pasteurellales</taxon>
        <taxon>Pasteurellaceae</taxon>
        <taxon>Gallibacterium</taxon>
    </lineage>
</organism>
<dbReference type="EMBL" id="JTJO01000023">
    <property type="protein sequence ID" value="OBW99304.1"/>
    <property type="molecule type" value="Genomic_DNA"/>
</dbReference>
<sequence>MEDAIADIATVFHWSPNVFDEMELDELMQWREKARERAEYQE</sequence>
<comment type="caution">
    <text evidence="1">The sequence shown here is derived from an EMBL/GenBank/DDBJ whole genome shotgun (WGS) entry which is preliminary data.</text>
</comment>
<reference evidence="1 2" key="1">
    <citation type="submission" date="2014-11" db="EMBL/GenBank/DDBJ databases">
        <title>Pan-genome of Gallibacterium spp.</title>
        <authorList>
            <person name="Kudirkiene E."/>
            <person name="Bojesen A.M."/>
        </authorList>
    </citation>
    <scope>NUCLEOTIDE SEQUENCE [LARGE SCALE GENOMIC DNA]</scope>
    <source>
        <strain evidence="1 2">F 279</strain>
    </source>
</reference>
<dbReference type="Pfam" id="PF06528">
    <property type="entry name" value="Phage_P2_GpE"/>
    <property type="match status" value="1"/>
</dbReference>
<gene>
    <name evidence="1" type="ORF">QV03_03760</name>
</gene>
<accession>A0A1A7PDQ8</accession>
<dbReference type="InterPro" id="IPR009493">
    <property type="entry name" value="P2_GpE"/>
</dbReference>